<reference evidence="3" key="1">
    <citation type="submission" date="2023-03" db="EMBL/GenBank/DDBJ databases">
        <title>Chromosome-scale reference genome and RAD-based genetic map of yellow starthistle (Centaurea solstitialis) reveal putative structural variation and QTLs associated with invader traits.</title>
        <authorList>
            <person name="Reatini B."/>
            <person name="Cang F.A."/>
            <person name="Jiang Q."/>
            <person name="Mckibben M.T.W."/>
            <person name="Barker M.S."/>
            <person name="Rieseberg L.H."/>
            <person name="Dlugosch K.M."/>
        </authorList>
    </citation>
    <scope>NUCLEOTIDE SEQUENCE</scope>
    <source>
        <strain evidence="3">CAN-66</strain>
        <tissue evidence="3">Leaf</tissue>
    </source>
</reference>
<keyword evidence="4" id="KW-1185">Reference proteome</keyword>
<sequence>MHYGVIPDEHQPYATVQSGSLAIATSTLDSLLDLMAAGILRFTHSLLFCACSCFGWGSKLGSGGVASAKNEAIDRRERLRRLALETIDLAKDPYFMCNHLGSYECKLFLTWHNNEGNYLAHTHGKRHQTNLVNRAVREAKDAPAQPQPHKRKVNLQKTDEDEAKKAGFGVSFSHGSWLLASLFLASCLIVLGFLPHWTTIVVTADGGATLAVDTQDLRLNLRMVPSTSSSKNFPFNQGILKARVGRNADGIDLNLYHQSLKLKRHFQSDQISMFLYVIQIWMDVDVVLIASNRVMQNKLKIARKVDFDKETNFRVNFMLLETRLLQSTLPNDFSPSTKLAWCWIYRKILELCPIIQRFVFSRIGDDTRTFAWSDNWIECGSLMNLISFRCFSHLGFTRMSVVQDVLNACGNSWPMTLIKRCPELTACPVPNLDLNSRDLIFWRRLDGSMGDLTVKDAYVDLVGAQQRLRWTKAVLFKGCIPKHAFCMWLVYHGRLPTQDASIGSMIRPI</sequence>
<dbReference type="EMBL" id="JARYMX010000004">
    <property type="protein sequence ID" value="KAJ9553592.1"/>
    <property type="molecule type" value="Genomic_DNA"/>
</dbReference>
<proteinExistence type="predicted"/>
<evidence type="ECO:0000256" key="1">
    <source>
        <dbReference type="SAM" id="MobiDB-lite"/>
    </source>
</evidence>
<evidence type="ECO:0000313" key="3">
    <source>
        <dbReference type="EMBL" id="KAJ9553592.1"/>
    </source>
</evidence>
<dbReference type="GO" id="GO:0003697">
    <property type="term" value="F:single-stranded DNA binding"/>
    <property type="evidence" value="ECO:0007669"/>
    <property type="project" value="InterPro"/>
</dbReference>
<dbReference type="GO" id="GO:1990879">
    <property type="term" value="C:CST complex"/>
    <property type="evidence" value="ECO:0007669"/>
    <property type="project" value="InterPro"/>
</dbReference>
<dbReference type="GO" id="GO:0005686">
    <property type="term" value="C:U2 snRNP"/>
    <property type="evidence" value="ECO:0007669"/>
    <property type="project" value="TreeGrafter"/>
</dbReference>
<dbReference type="PANTHER" id="PTHR23205:SF0">
    <property type="entry name" value="SPLICING FACTOR 3A SUBUNIT 2"/>
    <property type="match status" value="1"/>
</dbReference>
<organism evidence="3 4">
    <name type="scientific">Centaurea solstitialis</name>
    <name type="common">yellow star-thistle</name>
    <dbReference type="NCBI Taxonomy" id="347529"/>
    <lineage>
        <taxon>Eukaryota</taxon>
        <taxon>Viridiplantae</taxon>
        <taxon>Streptophyta</taxon>
        <taxon>Embryophyta</taxon>
        <taxon>Tracheophyta</taxon>
        <taxon>Spermatophyta</taxon>
        <taxon>Magnoliopsida</taxon>
        <taxon>eudicotyledons</taxon>
        <taxon>Gunneridae</taxon>
        <taxon>Pentapetalae</taxon>
        <taxon>asterids</taxon>
        <taxon>campanulids</taxon>
        <taxon>Asterales</taxon>
        <taxon>Asteraceae</taxon>
        <taxon>Carduoideae</taxon>
        <taxon>Cardueae</taxon>
        <taxon>Centaureinae</taxon>
        <taxon>Centaurea</taxon>
    </lineage>
</organism>
<dbReference type="Proteomes" id="UP001172457">
    <property type="component" value="Chromosome 4"/>
</dbReference>
<dbReference type="InterPro" id="IPR012340">
    <property type="entry name" value="NA-bd_OB-fold"/>
</dbReference>
<protein>
    <recommendedName>
        <fullName evidence="2">Reverse transcriptase zinc-binding domain-containing protein</fullName>
    </recommendedName>
</protein>
<evidence type="ECO:0000313" key="4">
    <source>
        <dbReference type="Proteomes" id="UP001172457"/>
    </source>
</evidence>
<name>A0AA38WAV2_9ASTR</name>
<dbReference type="Pfam" id="PF13966">
    <property type="entry name" value="zf-RVT"/>
    <property type="match status" value="1"/>
</dbReference>
<dbReference type="GO" id="GO:0071013">
    <property type="term" value="C:catalytic step 2 spliceosome"/>
    <property type="evidence" value="ECO:0007669"/>
    <property type="project" value="TreeGrafter"/>
</dbReference>
<feature type="region of interest" description="Disordered" evidence="1">
    <location>
        <begin position="139"/>
        <end position="158"/>
    </location>
</feature>
<dbReference type="PANTHER" id="PTHR23205">
    <property type="entry name" value="SPLICING FACTOR 3A SUBUNIT 2"/>
    <property type="match status" value="1"/>
</dbReference>
<dbReference type="InterPro" id="IPR052092">
    <property type="entry name" value="SF3A2"/>
</dbReference>
<feature type="domain" description="Reverse transcriptase zinc-binding" evidence="2">
    <location>
        <begin position="453"/>
        <end position="500"/>
    </location>
</feature>
<dbReference type="InterPro" id="IPR029146">
    <property type="entry name" value="Ten1_animal_plant"/>
</dbReference>
<comment type="caution">
    <text evidence="3">The sequence shown here is derived from an EMBL/GenBank/DDBJ whole genome shotgun (WGS) entry which is preliminary data.</text>
</comment>
<gene>
    <name evidence="3" type="ORF">OSB04_017637</name>
</gene>
<dbReference type="InterPro" id="IPR026960">
    <property type="entry name" value="RVT-Znf"/>
</dbReference>
<dbReference type="Gene3D" id="2.40.50.140">
    <property type="entry name" value="Nucleic acid-binding proteins"/>
    <property type="match status" value="1"/>
</dbReference>
<evidence type="ECO:0000259" key="2">
    <source>
        <dbReference type="Pfam" id="PF13966"/>
    </source>
</evidence>
<dbReference type="Pfam" id="PF15490">
    <property type="entry name" value="Ten1_2"/>
    <property type="match status" value="1"/>
</dbReference>
<dbReference type="GO" id="GO:0071004">
    <property type="term" value="C:U2-type prespliceosome"/>
    <property type="evidence" value="ECO:0007669"/>
    <property type="project" value="TreeGrafter"/>
</dbReference>
<dbReference type="GO" id="GO:0000245">
    <property type="term" value="P:spliceosomal complex assembly"/>
    <property type="evidence" value="ECO:0007669"/>
    <property type="project" value="TreeGrafter"/>
</dbReference>
<accession>A0AA38WAV2</accession>
<dbReference type="AlphaFoldDB" id="A0AA38WAV2"/>